<dbReference type="PANTHER" id="PTHR19848">
    <property type="entry name" value="WD40 REPEAT PROTEIN"/>
    <property type="match status" value="1"/>
</dbReference>
<dbReference type="EMBL" id="JAGMUV010000027">
    <property type="protein sequence ID" value="KAH7118307.1"/>
    <property type="molecule type" value="Genomic_DNA"/>
</dbReference>
<dbReference type="PROSITE" id="PS50294">
    <property type="entry name" value="WD_REPEATS_REGION"/>
    <property type="match status" value="1"/>
</dbReference>
<evidence type="ECO:0000256" key="1">
    <source>
        <dbReference type="ARBA" id="ARBA00022574"/>
    </source>
</evidence>
<dbReference type="Gene3D" id="2.130.10.10">
    <property type="entry name" value="YVTN repeat-like/Quinoprotein amine dehydrogenase"/>
    <property type="match status" value="1"/>
</dbReference>
<accession>A0A9P9IFR1</accession>
<feature type="domain" description="Bulb-type lectin" evidence="4">
    <location>
        <begin position="1"/>
        <end position="89"/>
    </location>
</feature>
<dbReference type="InterPro" id="IPR001480">
    <property type="entry name" value="Bulb-type_lectin_dom"/>
</dbReference>
<organism evidence="5 6">
    <name type="scientific">Dactylonectria macrodidyma</name>
    <dbReference type="NCBI Taxonomy" id="307937"/>
    <lineage>
        <taxon>Eukaryota</taxon>
        <taxon>Fungi</taxon>
        <taxon>Dikarya</taxon>
        <taxon>Ascomycota</taxon>
        <taxon>Pezizomycotina</taxon>
        <taxon>Sordariomycetes</taxon>
        <taxon>Hypocreomycetidae</taxon>
        <taxon>Hypocreales</taxon>
        <taxon>Nectriaceae</taxon>
        <taxon>Dactylonectria</taxon>
    </lineage>
</organism>
<dbReference type="SMART" id="SM00320">
    <property type="entry name" value="WD40"/>
    <property type="match status" value="2"/>
</dbReference>
<dbReference type="InterPro" id="IPR019775">
    <property type="entry name" value="WD40_repeat_CS"/>
</dbReference>
<dbReference type="PROSITE" id="PS50082">
    <property type="entry name" value="WD_REPEATS_2"/>
    <property type="match status" value="2"/>
</dbReference>
<keyword evidence="2" id="KW-0677">Repeat</keyword>
<dbReference type="InterPro" id="IPR036322">
    <property type="entry name" value="WD40_repeat_dom_sf"/>
</dbReference>
<evidence type="ECO:0000259" key="4">
    <source>
        <dbReference type="PROSITE" id="PS50927"/>
    </source>
</evidence>
<dbReference type="Proteomes" id="UP000738349">
    <property type="component" value="Unassembled WGS sequence"/>
</dbReference>
<gene>
    <name evidence="5" type="ORF">EDB81DRAFT_667807</name>
</gene>
<dbReference type="PROSITE" id="PS00678">
    <property type="entry name" value="WD_REPEATS_1"/>
    <property type="match status" value="1"/>
</dbReference>
<name>A0A9P9IFR1_9HYPO</name>
<evidence type="ECO:0000313" key="6">
    <source>
        <dbReference type="Proteomes" id="UP000738349"/>
    </source>
</evidence>
<keyword evidence="1 3" id="KW-0853">WD repeat</keyword>
<keyword evidence="6" id="KW-1185">Reference proteome</keyword>
<dbReference type="PANTHER" id="PTHR19848:SF8">
    <property type="entry name" value="F-BOX AND WD REPEAT DOMAIN CONTAINING 7"/>
    <property type="match status" value="1"/>
</dbReference>
<dbReference type="Pfam" id="PF00400">
    <property type="entry name" value="WD40"/>
    <property type="match status" value="2"/>
</dbReference>
<feature type="repeat" description="WD" evidence="3">
    <location>
        <begin position="56"/>
        <end position="77"/>
    </location>
</feature>
<evidence type="ECO:0000256" key="3">
    <source>
        <dbReference type="PROSITE-ProRule" id="PRU00221"/>
    </source>
</evidence>
<dbReference type="InterPro" id="IPR015943">
    <property type="entry name" value="WD40/YVTN_repeat-like_dom_sf"/>
</dbReference>
<proteinExistence type="predicted"/>
<protein>
    <submittedName>
        <fullName evidence="5">WD40-repeat-containing domain protein</fullName>
    </submittedName>
</protein>
<feature type="non-terminal residue" evidence="5">
    <location>
        <position position="1"/>
    </location>
</feature>
<comment type="caution">
    <text evidence="5">The sequence shown here is derived from an EMBL/GenBank/DDBJ whole genome shotgun (WGS) entry which is preliminary data.</text>
</comment>
<dbReference type="InterPro" id="IPR001680">
    <property type="entry name" value="WD40_rpt"/>
</dbReference>
<dbReference type="SUPFAM" id="SSF50978">
    <property type="entry name" value="WD40 repeat-like"/>
    <property type="match status" value="1"/>
</dbReference>
<dbReference type="AlphaFoldDB" id="A0A9P9IFR1"/>
<dbReference type="OrthoDB" id="5240432at2759"/>
<dbReference type="PROSITE" id="PS50927">
    <property type="entry name" value="BULB_LECTIN"/>
    <property type="match status" value="1"/>
</dbReference>
<sequence>KVWDAATDKVQQTLKGHSHSVSSVAFSPDGKLIASASHDKTVKVWDAATGKVQQTLKGHSDWVSSVAFSPDGKFLLTDMGSIKLDALNHIDAREARHCGYGLSPNKSWITWNVHKALWLPSEYRPSASAIWCSVPPSTVARVAIGCRSGRLIVIGFSGPPPGLSSS</sequence>
<evidence type="ECO:0000256" key="2">
    <source>
        <dbReference type="ARBA" id="ARBA00022737"/>
    </source>
</evidence>
<feature type="repeat" description="WD" evidence="3">
    <location>
        <begin position="14"/>
        <end position="55"/>
    </location>
</feature>
<evidence type="ECO:0000313" key="5">
    <source>
        <dbReference type="EMBL" id="KAH7118307.1"/>
    </source>
</evidence>
<reference evidence="5" key="1">
    <citation type="journal article" date="2021" name="Nat. Commun.">
        <title>Genetic determinants of endophytism in the Arabidopsis root mycobiome.</title>
        <authorList>
            <person name="Mesny F."/>
            <person name="Miyauchi S."/>
            <person name="Thiergart T."/>
            <person name="Pickel B."/>
            <person name="Atanasova L."/>
            <person name="Karlsson M."/>
            <person name="Huettel B."/>
            <person name="Barry K.W."/>
            <person name="Haridas S."/>
            <person name="Chen C."/>
            <person name="Bauer D."/>
            <person name="Andreopoulos W."/>
            <person name="Pangilinan J."/>
            <person name="LaButti K."/>
            <person name="Riley R."/>
            <person name="Lipzen A."/>
            <person name="Clum A."/>
            <person name="Drula E."/>
            <person name="Henrissat B."/>
            <person name="Kohler A."/>
            <person name="Grigoriev I.V."/>
            <person name="Martin F.M."/>
            <person name="Hacquard S."/>
        </authorList>
    </citation>
    <scope>NUCLEOTIDE SEQUENCE</scope>
    <source>
        <strain evidence="5">MPI-CAGE-AT-0147</strain>
    </source>
</reference>